<reference evidence="1" key="1">
    <citation type="submission" date="2013-11" db="EMBL/GenBank/DDBJ databases">
        <title>Draft genome sequence and annotation of the entomopathogenic bacteria, Xenorhabdus cabanillasi strain JM26 and Xenorhabdus szentirmai strain DSM 16338.</title>
        <authorList>
            <person name="Gualtieri M."/>
            <person name="Ogier J.C."/>
            <person name="Pages S."/>
            <person name="Givaudan A."/>
            <person name="Gaudriault S."/>
        </authorList>
    </citation>
    <scope>NUCLEOTIDE SEQUENCE [LARGE SCALE GENOMIC DNA]</scope>
    <source>
        <strain evidence="1">DSM 16338</strain>
    </source>
</reference>
<dbReference type="Proteomes" id="UP000019202">
    <property type="component" value="Unassembled WGS sequence"/>
</dbReference>
<dbReference type="AlphaFoldDB" id="W1IXQ1"/>
<proteinExistence type="predicted"/>
<sequence>MILFANIKIRHNIPTSLDMKKSMSGYLIIVKYQHCAKYILSVLSRGFSYFSDMM</sequence>
<organism evidence="1 2">
    <name type="scientific">Xenorhabdus szentirmaii DSM 16338</name>
    <dbReference type="NCBI Taxonomy" id="1427518"/>
    <lineage>
        <taxon>Bacteria</taxon>
        <taxon>Pseudomonadati</taxon>
        <taxon>Pseudomonadota</taxon>
        <taxon>Gammaproteobacteria</taxon>
        <taxon>Enterobacterales</taxon>
        <taxon>Morganellaceae</taxon>
        <taxon>Xenorhabdus</taxon>
    </lineage>
</organism>
<dbReference type="EMBL" id="CBXF010000075">
    <property type="protein sequence ID" value="CDL81975.1"/>
    <property type="molecule type" value="Genomic_DNA"/>
</dbReference>
<protein>
    <submittedName>
        <fullName evidence="1">Uncharacterized protein</fullName>
    </submittedName>
</protein>
<name>W1IXQ1_9GAMM</name>
<evidence type="ECO:0000313" key="2">
    <source>
        <dbReference type="Proteomes" id="UP000019202"/>
    </source>
</evidence>
<accession>W1IXQ1</accession>
<evidence type="ECO:0000313" key="1">
    <source>
        <dbReference type="EMBL" id="CDL81975.1"/>
    </source>
</evidence>
<gene>
    <name evidence="1" type="ORF">XSR1_180014</name>
</gene>
<comment type="caution">
    <text evidence="1">The sequence shown here is derived from an EMBL/GenBank/DDBJ whole genome shotgun (WGS) entry which is preliminary data.</text>
</comment>
<keyword evidence="2" id="KW-1185">Reference proteome</keyword>